<evidence type="ECO:0000256" key="5">
    <source>
        <dbReference type="SAM" id="MobiDB-lite"/>
    </source>
</evidence>
<evidence type="ECO:0000256" key="3">
    <source>
        <dbReference type="ARBA" id="ARBA00022989"/>
    </source>
</evidence>
<dbReference type="Gene3D" id="1.10.287.950">
    <property type="entry name" value="Methyl-accepting chemotaxis protein"/>
    <property type="match status" value="2"/>
</dbReference>
<feature type="domain" description="ABC-2 type transporter transmembrane" evidence="7">
    <location>
        <begin position="28"/>
        <end position="195"/>
    </location>
</feature>
<feature type="transmembrane region" description="Helical" evidence="6">
    <location>
        <begin position="689"/>
        <end position="709"/>
    </location>
</feature>
<dbReference type="NCBIfam" id="TIGR03062">
    <property type="entry name" value="pip_yhgE_Cterm"/>
    <property type="match status" value="1"/>
</dbReference>
<reference evidence="8 9" key="1">
    <citation type="submission" date="2022-06" db="EMBL/GenBank/DDBJ databases">
        <authorList>
            <person name="Jeon C.O."/>
        </authorList>
    </citation>
    <scope>NUCLEOTIDE SEQUENCE [LARGE SCALE GENOMIC DNA]</scope>
    <source>
        <strain evidence="8 9">KCTC 13943</strain>
    </source>
</reference>
<dbReference type="Proteomes" id="UP001523262">
    <property type="component" value="Unassembled WGS sequence"/>
</dbReference>
<comment type="caution">
    <text evidence="8">The sequence shown here is derived from an EMBL/GenBank/DDBJ whole genome shotgun (WGS) entry which is preliminary data.</text>
</comment>
<evidence type="ECO:0000313" key="8">
    <source>
        <dbReference type="EMBL" id="MCM2535471.1"/>
    </source>
</evidence>
<feature type="region of interest" description="Disordered" evidence="5">
    <location>
        <begin position="296"/>
        <end position="315"/>
    </location>
</feature>
<accession>A0ABT0WGM5</accession>
<dbReference type="InterPro" id="IPR017500">
    <property type="entry name" value="Phage_infect_YhgE_N"/>
</dbReference>
<evidence type="ECO:0000256" key="4">
    <source>
        <dbReference type="ARBA" id="ARBA00023136"/>
    </source>
</evidence>
<dbReference type="Pfam" id="PF12698">
    <property type="entry name" value="ABC2_membrane_3"/>
    <property type="match status" value="2"/>
</dbReference>
<feature type="transmembrane region" description="Helical" evidence="6">
    <location>
        <begin position="748"/>
        <end position="767"/>
    </location>
</feature>
<keyword evidence="3 6" id="KW-1133">Transmembrane helix</keyword>
<dbReference type="InterPro" id="IPR013525">
    <property type="entry name" value="ABC2_TM"/>
</dbReference>
<protein>
    <submittedName>
        <fullName evidence="8">YhgE/Pip domain-containing protein</fullName>
    </submittedName>
</protein>
<name>A0ABT0WGM5_9BACI</name>
<keyword evidence="2 6" id="KW-0812">Transmembrane</keyword>
<dbReference type="PANTHER" id="PTHR43077">
    <property type="entry name" value="TRANSPORT PERMEASE YVFS-RELATED"/>
    <property type="match status" value="1"/>
</dbReference>
<organism evidence="8 9">
    <name type="scientific">Neobacillus pocheonensis</name>
    <dbReference type="NCBI Taxonomy" id="363869"/>
    <lineage>
        <taxon>Bacteria</taxon>
        <taxon>Bacillati</taxon>
        <taxon>Bacillota</taxon>
        <taxon>Bacilli</taxon>
        <taxon>Bacillales</taxon>
        <taxon>Bacillaceae</taxon>
        <taxon>Neobacillus</taxon>
    </lineage>
</organism>
<dbReference type="InterPro" id="IPR017501">
    <property type="entry name" value="Phage_infect_YhgE_C"/>
</dbReference>
<evidence type="ECO:0000256" key="1">
    <source>
        <dbReference type="ARBA" id="ARBA00004141"/>
    </source>
</evidence>
<feature type="compositionally biased region" description="Polar residues" evidence="5">
    <location>
        <begin position="306"/>
        <end position="315"/>
    </location>
</feature>
<feature type="transmembrane region" description="Helical" evidence="6">
    <location>
        <begin position="660"/>
        <end position="683"/>
    </location>
</feature>
<dbReference type="InterPro" id="IPR051328">
    <property type="entry name" value="T7SS_ABC-Transporter"/>
</dbReference>
<evidence type="ECO:0000313" key="9">
    <source>
        <dbReference type="Proteomes" id="UP001523262"/>
    </source>
</evidence>
<comment type="subcellular location">
    <subcellularLocation>
        <location evidence="1">Membrane</location>
        <topology evidence="1">Multi-pass membrane protein</topology>
    </subcellularLocation>
</comment>
<dbReference type="NCBIfam" id="TIGR03061">
    <property type="entry name" value="pip_yhgE_Nterm"/>
    <property type="match status" value="1"/>
</dbReference>
<evidence type="ECO:0000259" key="7">
    <source>
        <dbReference type="Pfam" id="PF12698"/>
    </source>
</evidence>
<evidence type="ECO:0000256" key="2">
    <source>
        <dbReference type="ARBA" id="ARBA00022692"/>
    </source>
</evidence>
<dbReference type="InterPro" id="IPR023908">
    <property type="entry name" value="xxxLxxG_rpt"/>
</dbReference>
<dbReference type="Gene3D" id="3.40.1710.10">
    <property type="entry name" value="abc type-2 transporter like domain"/>
    <property type="match status" value="1"/>
</dbReference>
<feature type="transmembrane region" description="Helical" evidence="6">
    <location>
        <begin position="592"/>
        <end position="612"/>
    </location>
</feature>
<feature type="transmembrane region" description="Helical" evidence="6">
    <location>
        <begin position="624"/>
        <end position="648"/>
    </location>
</feature>
<dbReference type="NCBIfam" id="TIGR03057">
    <property type="entry name" value="xxxLxxG_by_4"/>
    <property type="match status" value="3"/>
</dbReference>
<dbReference type="PANTHER" id="PTHR43077:SF5">
    <property type="entry name" value="PHAGE INFECTION PROTEIN"/>
    <property type="match status" value="1"/>
</dbReference>
<dbReference type="SUPFAM" id="SSF58104">
    <property type="entry name" value="Methyl-accepting chemotaxis protein (MCP) signaling domain"/>
    <property type="match status" value="1"/>
</dbReference>
<keyword evidence="9" id="KW-1185">Reference proteome</keyword>
<feature type="domain" description="ABC-2 type transporter transmembrane" evidence="7">
    <location>
        <begin position="535"/>
        <end position="761"/>
    </location>
</feature>
<evidence type="ECO:0000256" key="6">
    <source>
        <dbReference type="SAM" id="Phobius"/>
    </source>
</evidence>
<dbReference type="EMBL" id="JAMQCR010000003">
    <property type="protein sequence ID" value="MCM2535471.1"/>
    <property type="molecule type" value="Genomic_DNA"/>
</dbReference>
<proteinExistence type="predicted"/>
<feature type="transmembrane region" description="Helical" evidence="6">
    <location>
        <begin position="20"/>
        <end position="43"/>
    </location>
</feature>
<sequence>MKALTSLKSEFLGILRNRKLLIAVIGVMTIPLLYSGTFLWAFWDPYGHVDRMPVAIVNQDQGATYNGKKLEIGNDLVKNLKKKKSFDWQFVSEKQANKGMENQDYYIKIEIPKDFSKNATTLQSEHPKKLNLIYTPNEGFNYLSSKIGDSAVTKIKEEVSSSVTETYAESIFTNIKDVAQGLDKAGNGAGELHTGINQAKNGAGELNTGIDSAKSGATDLSKGAQSVDSGAKQIEQNLALLAQKSLAFSQGVKTASTGSKQVEGGLEQFGTGLGQLKEGNTQLLAGAKKSEAGAKQLSDGLESAGSKLSNLQGGSKQLEDGIGQLSSSIEKWKAGAGDTKAGADNVSQGLQQLVAQVNAMAESTADPAEKAKLEGLEASLQQLSDSSQKVSDGVAALSDNANLIKQASTQLAGGAGQLNQGQSQFATGVNQLSSGAKQLVSGQDQLTQGLSVFASKLDEAEKGFHQITGGSSSLTSGLNQLASGSVLLQDGTNKLAQGSTQLADGTGELSKGNTDLVNGIDRLAAGSTALTSGMGKLSDGSKELSSELSKGAKDASDVKANKSVYNMFAKPVNLTEDRLNHVPDYGTGFTPYFLSLSLFVGALMLSIIFPMLEPATAPKSGFSWFAGKLGVLLIVGVGQALLADFVLLQGLGLAVKSVPLFLMLSIFTSWTFLAIIQFLVTVLDNPGRFLGVIILILQLTSSAGTYPIELVPKILQKMNRFLPMTYTIAGFRAIISTGDFSFLWQNMAFIAIFFIAFLGATLTFFVVKFKRQNRLQYE</sequence>
<keyword evidence="4 6" id="KW-0472">Membrane</keyword>
<gene>
    <name evidence="8" type="ORF">NDK43_28045</name>
</gene>